<evidence type="ECO:0000313" key="7">
    <source>
        <dbReference type="Proteomes" id="UP000079169"/>
    </source>
</evidence>
<dbReference type="Gene3D" id="1.20.1250.20">
    <property type="entry name" value="MFS general substrate transporter like domains"/>
    <property type="match status" value="1"/>
</dbReference>
<feature type="transmembrane region" description="Helical" evidence="5">
    <location>
        <begin position="141"/>
        <end position="164"/>
    </location>
</feature>
<keyword evidence="3 5" id="KW-1133">Transmembrane helix</keyword>
<dbReference type="Proteomes" id="UP000079169">
    <property type="component" value="Unplaced"/>
</dbReference>
<dbReference type="InterPro" id="IPR020846">
    <property type="entry name" value="MFS_dom"/>
</dbReference>
<evidence type="ECO:0000256" key="5">
    <source>
        <dbReference type="SAM" id="Phobius"/>
    </source>
</evidence>
<accession>A0A1S3D6K1</accession>
<organism evidence="7 8">
    <name type="scientific">Diaphorina citri</name>
    <name type="common">Asian citrus psyllid</name>
    <dbReference type="NCBI Taxonomy" id="121845"/>
    <lineage>
        <taxon>Eukaryota</taxon>
        <taxon>Metazoa</taxon>
        <taxon>Ecdysozoa</taxon>
        <taxon>Arthropoda</taxon>
        <taxon>Hexapoda</taxon>
        <taxon>Insecta</taxon>
        <taxon>Pterygota</taxon>
        <taxon>Neoptera</taxon>
        <taxon>Paraneoptera</taxon>
        <taxon>Hemiptera</taxon>
        <taxon>Sternorrhyncha</taxon>
        <taxon>Psylloidea</taxon>
        <taxon>Psyllidae</taxon>
        <taxon>Diaphorininae</taxon>
        <taxon>Diaphorina</taxon>
    </lineage>
</organism>
<dbReference type="InterPro" id="IPR036259">
    <property type="entry name" value="MFS_trans_sf"/>
</dbReference>
<evidence type="ECO:0000259" key="6">
    <source>
        <dbReference type="PROSITE" id="PS50850"/>
    </source>
</evidence>
<dbReference type="GO" id="GO:0022857">
    <property type="term" value="F:transmembrane transporter activity"/>
    <property type="evidence" value="ECO:0007669"/>
    <property type="project" value="InterPro"/>
</dbReference>
<dbReference type="AlphaFoldDB" id="A0A1S3D6K1"/>
<name>A0A1S3D6K1_DIACI</name>
<dbReference type="SUPFAM" id="SSF103473">
    <property type="entry name" value="MFS general substrate transporter"/>
    <property type="match status" value="1"/>
</dbReference>
<protein>
    <submittedName>
        <fullName evidence="8">Facilitated trehalose transporter Tret1-like isoform X1</fullName>
    </submittedName>
</protein>
<evidence type="ECO:0000313" key="8">
    <source>
        <dbReference type="RefSeq" id="XP_008475505.1"/>
    </source>
</evidence>
<feature type="transmembrane region" description="Helical" evidence="5">
    <location>
        <begin position="297"/>
        <end position="318"/>
    </location>
</feature>
<proteinExistence type="predicted"/>
<keyword evidence="2 5" id="KW-0812">Transmembrane</keyword>
<sequence>MDKSQNSANGSSKVDLIKDESESENTVRYGNRSASSQIMVAVAQNFLLVAVGMAFGMPTMILGALNYKTATNQTKLESPDLILDDEQSSWLGSILYLFHPVGAVISGYLVDLIGRKTVMIIVCVPFFLGWMFLYFAESVLIIMMGTISMGIGIGFCQGPIISYLGEVCEPRIRGSLTLISGVAGSKGIVVIYLVNAFADWRTTSLISSIFPLLAIVMLLFLPESPIWLISKGRLTEAEQSLRWLRGWSKKDKVRVEFDQIVKNMAKSKEENENNSIKDKSKIDKFLDELKYFKRQEVLRPFSMMMILFVITVLGSSIPMRPYFIEVFLTFGLPIKSEWVLILTGVLAITGSLISCFTVNKFGKRPMALWSIAICFISTLMLAICAMNLHWPGWIPLTFFCISFWISRYGMISLPWMLLSEIFPIPIRGLACGVCAALNSIISFLATKTYVNTHAWFGLHGTLCFYSFVAGVGFVYMYFYLPETEDRTLQEITDFFLGNGTARDFKRPKTKRKNKEIDIFTVEEASETKL</sequence>
<feature type="transmembrane region" description="Helical" evidence="5">
    <location>
        <begin position="366"/>
        <end position="390"/>
    </location>
</feature>
<dbReference type="FunFam" id="1.20.1250.20:FF:000249">
    <property type="entry name" value="facilitated trehalose transporter Tret1"/>
    <property type="match status" value="1"/>
</dbReference>
<dbReference type="PROSITE" id="PS50850">
    <property type="entry name" value="MFS"/>
    <property type="match status" value="1"/>
</dbReference>
<feature type="transmembrane region" description="Helical" evidence="5">
    <location>
        <begin position="338"/>
        <end position="359"/>
    </location>
</feature>
<comment type="subcellular location">
    <subcellularLocation>
        <location evidence="1">Membrane</location>
        <topology evidence="1">Multi-pass membrane protein</topology>
    </subcellularLocation>
</comment>
<dbReference type="Pfam" id="PF00083">
    <property type="entry name" value="Sugar_tr"/>
    <property type="match status" value="1"/>
</dbReference>
<feature type="transmembrane region" description="Helical" evidence="5">
    <location>
        <begin position="87"/>
        <end position="110"/>
    </location>
</feature>
<feature type="transmembrane region" description="Helical" evidence="5">
    <location>
        <begin position="176"/>
        <end position="198"/>
    </location>
</feature>
<feature type="transmembrane region" description="Helical" evidence="5">
    <location>
        <begin position="396"/>
        <end position="417"/>
    </location>
</feature>
<dbReference type="GO" id="GO:0016020">
    <property type="term" value="C:membrane"/>
    <property type="evidence" value="ECO:0007669"/>
    <property type="project" value="UniProtKB-SubCell"/>
</dbReference>
<feature type="transmembrane region" description="Helical" evidence="5">
    <location>
        <begin position="46"/>
        <end position="67"/>
    </location>
</feature>
<reference evidence="8" key="1">
    <citation type="submission" date="2025-08" db="UniProtKB">
        <authorList>
            <consortium name="RefSeq"/>
        </authorList>
    </citation>
    <scope>IDENTIFICATION</scope>
</reference>
<dbReference type="GeneID" id="103512519"/>
<feature type="domain" description="Major facilitator superfamily (MFS) profile" evidence="6">
    <location>
        <begin position="38"/>
        <end position="484"/>
    </location>
</feature>
<keyword evidence="7" id="KW-1185">Reference proteome</keyword>
<dbReference type="PANTHER" id="PTHR48021">
    <property type="match status" value="1"/>
</dbReference>
<dbReference type="PANTHER" id="PTHR48021:SF39">
    <property type="entry name" value="MAJOR FACILITATOR SUPERFAMILY (MFS) PROFILE DOMAIN-CONTAINING PROTEIN"/>
    <property type="match status" value="1"/>
</dbReference>
<keyword evidence="4 5" id="KW-0472">Membrane</keyword>
<evidence type="ECO:0000256" key="3">
    <source>
        <dbReference type="ARBA" id="ARBA00022989"/>
    </source>
</evidence>
<evidence type="ECO:0000256" key="4">
    <source>
        <dbReference type="ARBA" id="ARBA00023136"/>
    </source>
</evidence>
<evidence type="ECO:0000256" key="2">
    <source>
        <dbReference type="ARBA" id="ARBA00022692"/>
    </source>
</evidence>
<evidence type="ECO:0000256" key="1">
    <source>
        <dbReference type="ARBA" id="ARBA00004141"/>
    </source>
</evidence>
<dbReference type="PaxDb" id="121845-A0A1S3D6K1"/>
<dbReference type="RefSeq" id="XP_008475505.1">
    <property type="nucleotide sequence ID" value="XM_008477283.3"/>
</dbReference>
<gene>
    <name evidence="8" type="primary">LOC103512519</name>
</gene>
<dbReference type="OMA" id="WILPANY"/>
<dbReference type="KEGG" id="dci:103512519"/>
<feature type="transmembrane region" description="Helical" evidence="5">
    <location>
        <begin position="456"/>
        <end position="480"/>
    </location>
</feature>
<feature type="transmembrane region" description="Helical" evidence="5">
    <location>
        <begin position="204"/>
        <end position="221"/>
    </location>
</feature>
<feature type="transmembrane region" description="Helical" evidence="5">
    <location>
        <begin position="117"/>
        <end position="135"/>
    </location>
</feature>
<feature type="transmembrane region" description="Helical" evidence="5">
    <location>
        <begin position="429"/>
        <end position="450"/>
    </location>
</feature>
<dbReference type="InterPro" id="IPR005828">
    <property type="entry name" value="MFS_sugar_transport-like"/>
</dbReference>
<dbReference type="STRING" id="121845.A0A1S3D6K1"/>
<dbReference type="InterPro" id="IPR050549">
    <property type="entry name" value="MFS_Trehalose_Transporter"/>
</dbReference>